<dbReference type="SUPFAM" id="SSF53756">
    <property type="entry name" value="UDP-Glycosyltransferase/glycogen phosphorylase"/>
    <property type="match status" value="1"/>
</dbReference>
<keyword evidence="5" id="KW-1185">Reference proteome</keyword>
<dbReference type="InterPro" id="IPR020023">
    <property type="entry name" value="PseG"/>
</dbReference>
<dbReference type="Pfam" id="PF04101">
    <property type="entry name" value="Glyco_tran_28_C"/>
    <property type="match status" value="1"/>
</dbReference>
<sequence>MNFVFRVDSSLVIGSGHVYRCLSLANQLKKFGHDLSFICTDHPGNICSIIRSFGFKVSLIPAGNSNIDPELTSSWLGRSYRGDAKATISNLEELPRVDYMVVDHYGIDSRWEAMLKPCTRHLVVIDDLANRFHHCDTLLDQTYARDLSAYYPLVPEFTNLLLGTDFALLRDEFLQFKDKILVKRKNTSKVKSLLVSLGGTDRNNVTKELMLMLENSSLNSSVRITIIVGPNNPHQSSLVDVSNTSRFTNYKVLFAVSNMAEILSQHDLAIGASGASAWERCALGLPSISIELAENQKEICKILEHQGASIALGSPSELNGTKLEQALNYIQSNYQSMVSKSIALVDAHGSRRAAACIFQTSLKDGLLVHLKLANSNDCQQLFEWQQEPATREYALNPSIPSYIEHQLWFQRQLSDKNYHLYMVSSKDTQLGMLRLDWLVEFSAYEVSIVTPDSSKRLGVAKAALELAIILMPKTDFYATILPQNVASLALFRKQGFQYIGNNRFRYAAKGCSA</sequence>
<organism evidence="4 5">
    <name type="scientific">Alginatibacterium sediminis</name>
    <dbReference type="NCBI Taxonomy" id="2164068"/>
    <lineage>
        <taxon>Bacteria</taxon>
        <taxon>Pseudomonadati</taxon>
        <taxon>Pseudomonadota</taxon>
        <taxon>Gammaproteobacteria</taxon>
        <taxon>Alteromonadales</taxon>
        <taxon>Alteromonadaceae</taxon>
        <taxon>Alginatibacterium</taxon>
    </lineage>
</organism>
<gene>
    <name evidence="4" type="primary">pseG</name>
    <name evidence="4" type="ORF">DBZ36_04055</name>
</gene>
<evidence type="ECO:0000256" key="1">
    <source>
        <dbReference type="PIRSR" id="PIRSR620023-1"/>
    </source>
</evidence>
<dbReference type="Gene3D" id="3.40.50.11190">
    <property type="match status" value="1"/>
</dbReference>
<dbReference type="Gene3D" id="3.40.630.30">
    <property type="match status" value="1"/>
</dbReference>
<dbReference type="Gene3D" id="3.40.50.2000">
    <property type="entry name" value="Glycogen Phosphorylase B"/>
    <property type="match status" value="1"/>
</dbReference>
<dbReference type="Proteomes" id="UP000286482">
    <property type="component" value="Unassembled WGS sequence"/>
</dbReference>
<reference evidence="4 5" key="1">
    <citation type="submission" date="2018-09" db="EMBL/GenBank/DDBJ databases">
        <authorList>
            <person name="Wang Z."/>
        </authorList>
    </citation>
    <scope>NUCLEOTIDE SEQUENCE [LARGE SCALE GENOMIC DNA]</scope>
    <source>
        <strain evidence="4 5">ALS 81</strain>
    </source>
</reference>
<protein>
    <submittedName>
        <fullName evidence="4">UDP-2,4-diacetamido-2,4, 6-trideoxy-beta-L-altropyranose hydrolase</fullName>
        <ecNumber evidence="4">3.6.1.57</ecNumber>
    </submittedName>
</protein>
<dbReference type="Pfam" id="PF13302">
    <property type="entry name" value="Acetyltransf_3"/>
    <property type="match status" value="1"/>
</dbReference>
<evidence type="ECO:0000313" key="4">
    <source>
        <dbReference type="EMBL" id="RKF19648.1"/>
    </source>
</evidence>
<feature type="active site" description="Proton acceptor" evidence="1">
    <location>
        <position position="17"/>
    </location>
</feature>
<dbReference type="RefSeq" id="WP_120353653.1">
    <property type="nucleotide sequence ID" value="NZ_RAQO01000004.1"/>
</dbReference>
<dbReference type="PANTHER" id="PTHR21015">
    <property type="entry name" value="UDP-N-ACETYLGLUCOSAMINE--N-ACETYLMURAMYL-(PENTAPEPTIDE) PYROPHOSPHORYL-UNDECAPRENOL N-ACETYLGLUCOSAMINE TRANSFERASE 1"/>
    <property type="match status" value="1"/>
</dbReference>
<evidence type="ECO:0000313" key="5">
    <source>
        <dbReference type="Proteomes" id="UP000286482"/>
    </source>
</evidence>
<comment type="caution">
    <text evidence="4">The sequence shown here is derived from an EMBL/GenBank/DDBJ whole genome shotgun (WGS) entry which is preliminary data.</text>
</comment>
<dbReference type="EMBL" id="RAQO01000004">
    <property type="protein sequence ID" value="RKF19648.1"/>
    <property type="molecule type" value="Genomic_DNA"/>
</dbReference>
<dbReference type="PROSITE" id="PS51186">
    <property type="entry name" value="GNAT"/>
    <property type="match status" value="1"/>
</dbReference>
<dbReference type="InterPro" id="IPR016181">
    <property type="entry name" value="Acyl_CoA_acyltransferase"/>
</dbReference>
<accession>A0A420EG50</accession>
<dbReference type="NCBIfam" id="TIGR03590">
    <property type="entry name" value="PseG"/>
    <property type="match status" value="1"/>
</dbReference>
<evidence type="ECO:0000259" key="3">
    <source>
        <dbReference type="PROSITE" id="PS51186"/>
    </source>
</evidence>
<dbReference type="PANTHER" id="PTHR21015:SF22">
    <property type="entry name" value="GLYCOSYLTRANSFERASE"/>
    <property type="match status" value="1"/>
</dbReference>
<feature type="binding site" evidence="2">
    <location>
        <position position="279"/>
    </location>
    <ligand>
        <name>substrate</name>
    </ligand>
</feature>
<evidence type="ECO:0000256" key="2">
    <source>
        <dbReference type="PIRSR" id="PIRSR620023-2"/>
    </source>
</evidence>
<dbReference type="AlphaFoldDB" id="A0A420EG50"/>
<dbReference type="EC" id="3.6.1.57" evidence="4"/>
<feature type="binding site" evidence="2">
    <location>
        <position position="170"/>
    </location>
    <ligand>
        <name>substrate</name>
    </ligand>
</feature>
<dbReference type="OrthoDB" id="9788924at2"/>
<name>A0A420EG50_9ALTE</name>
<feature type="domain" description="N-acetyltransferase" evidence="3">
    <location>
        <begin position="368"/>
        <end position="513"/>
    </location>
</feature>
<proteinExistence type="predicted"/>
<dbReference type="SUPFAM" id="SSF55729">
    <property type="entry name" value="Acyl-CoA N-acyltransferases (Nat)"/>
    <property type="match status" value="1"/>
</dbReference>
<dbReference type="GO" id="GO:0016758">
    <property type="term" value="F:hexosyltransferase activity"/>
    <property type="evidence" value="ECO:0007669"/>
    <property type="project" value="InterPro"/>
</dbReference>
<dbReference type="GO" id="GO:0016747">
    <property type="term" value="F:acyltransferase activity, transferring groups other than amino-acyl groups"/>
    <property type="evidence" value="ECO:0007669"/>
    <property type="project" value="InterPro"/>
</dbReference>
<dbReference type="InterPro" id="IPR007235">
    <property type="entry name" value="Glyco_trans_28_C"/>
</dbReference>
<dbReference type="InterPro" id="IPR000182">
    <property type="entry name" value="GNAT_dom"/>
</dbReference>
<keyword evidence="4" id="KW-0378">Hydrolase</keyword>
<dbReference type="GO" id="GO:0016787">
    <property type="term" value="F:hydrolase activity"/>
    <property type="evidence" value="ECO:0007669"/>
    <property type="project" value="UniProtKB-KW"/>
</dbReference>